<comment type="caution">
    <text evidence="3">The sequence shown here is derived from an EMBL/GenBank/DDBJ whole genome shotgun (WGS) entry which is preliminary data.</text>
</comment>
<proteinExistence type="predicted"/>
<evidence type="ECO:0000313" key="3">
    <source>
        <dbReference type="EMBL" id="MFF5291070.1"/>
    </source>
</evidence>
<dbReference type="InterPro" id="IPR011047">
    <property type="entry name" value="Quinoprotein_ADH-like_sf"/>
</dbReference>
<sequence length="434" mass="45418">MTIIELGDPGSSPPRSAPRGRHWRHYADTPHVAIAQAVLCFVVIGGSAHPGPALDAPVWSIPFSPSSGVAVAAGTVFTLSTGDADSNGPRVTAYGLGNGVIRWSAPMPTQGPRGGPVAQEPGTVMVPVQLDDGAPATETLDVRTGSLLWWLTGDVIDATPETVLLGGEHAPLRQVRMADGGTIWSRPAGGAVSWAVAGRGQPSARVVAAGADGRVTVLHLADGAPMRQARLPDGRDLPVPGGLSTQDGIVYINLTETDRAMVVAYDLDTLALRWRFAQASSFVLPTRPAANACGIVICFRDGTSTLGLDPGNGTVRWRAGGWIDVVPTSDRRRLLADSPDHASHALIDSRDGRVVADLGAGTPVWDYRHAEPVYYLRAVDPAGSGFEVSRIHLRTGELEPRGLLSHVGYPGCTADNDTVICGTTSGKLSITDVD</sequence>
<gene>
    <name evidence="3" type="ORF">ACFY35_16640</name>
</gene>
<evidence type="ECO:0000259" key="2">
    <source>
        <dbReference type="Pfam" id="PF13360"/>
    </source>
</evidence>
<name>A0ABW6WEY5_9ACTN</name>
<dbReference type="InterPro" id="IPR015943">
    <property type="entry name" value="WD40/YVTN_repeat-like_dom_sf"/>
</dbReference>
<dbReference type="Gene3D" id="2.130.10.10">
    <property type="entry name" value="YVTN repeat-like/Quinoprotein amine dehydrogenase"/>
    <property type="match status" value="1"/>
</dbReference>
<dbReference type="InterPro" id="IPR002372">
    <property type="entry name" value="PQQ_rpt_dom"/>
</dbReference>
<dbReference type="EMBL" id="JBIAZU010000003">
    <property type="protein sequence ID" value="MFF5291070.1"/>
    <property type="molecule type" value="Genomic_DNA"/>
</dbReference>
<dbReference type="Proteomes" id="UP001602245">
    <property type="component" value="Unassembled WGS sequence"/>
</dbReference>
<dbReference type="SUPFAM" id="SSF50998">
    <property type="entry name" value="Quinoprotein alcohol dehydrogenase-like"/>
    <property type="match status" value="2"/>
</dbReference>
<evidence type="ECO:0000313" key="4">
    <source>
        <dbReference type="Proteomes" id="UP001602245"/>
    </source>
</evidence>
<dbReference type="RefSeq" id="WP_020515725.1">
    <property type="nucleotide sequence ID" value="NZ_JBIAZU010000003.1"/>
</dbReference>
<feature type="domain" description="Pyrrolo-quinoline quinone repeat" evidence="2">
    <location>
        <begin position="174"/>
        <end position="319"/>
    </location>
</feature>
<reference evidence="3 4" key="1">
    <citation type="submission" date="2024-10" db="EMBL/GenBank/DDBJ databases">
        <title>The Natural Products Discovery Center: Release of the First 8490 Sequenced Strains for Exploring Actinobacteria Biosynthetic Diversity.</title>
        <authorList>
            <person name="Kalkreuter E."/>
            <person name="Kautsar S.A."/>
            <person name="Yang D."/>
            <person name="Bader C.D."/>
            <person name="Teijaro C.N."/>
            <person name="Fluegel L."/>
            <person name="Davis C.M."/>
            <person name="Simpson J.R."/>
            <person name="Lauterbach L."/>
            <person name="Steele A.D."/>
            <person name="Gui C."/>
            <person name="Meng S."/>
            <person name="Li G."/>
            <person name="Viehrig K."/>
            <person name="Ye F."/>
            <person name="Su P."/>
            <person name="Kiefer A.F."/>
            <person name="Nichols A."/>
            <person name="Cepeda A.J."/>
            <person name="Yan W."/>
            <person name="Fan B."/>
            <person name="Jiang Y."/>
            <person name="Adhikari A."/>
            <person name="Zheng C.-J."/>
            <person name="Schuster L."/>
            <person name="Cowan T.M."/>
            <person name="Smanski M.J."/>
            <person name="Chevrette M.G."/>
            <person name="De Carvalho L.P.S."/>
            <person name="Shen B."/>
        </authorList>
    </citation>
    <scope>NUCLEOTIDE SEQUENCE [LARGE SCALE GENOMIC DNA]</scope>
    <source>
        <strain evidence="3 4">NPDC000087</strain>
    </source>
</reference>
<dbReference type="Pfam" id="PF13360">
    <property type="entry name" value="PQQ_2"/>
    <property type="match status" value="1"/>
</dbReference>
<accession>A0ABW6WEY5</accession>
<feature type="region of interest" description="Disordered" evidence="1">
    <location>
        <begin position="1"/>
        <end position="22"/>
    </location>
</feature>
<protein>
    <submittedName>
        <fullName evidence="3">PQQ-binding-like beta-propeller repeat protein</fullName>
    </submittedName>
</protein>
<keyword evidence="4" id="KW-1185">Reference proteome</keyword>
<evidence type="ECO:0000256" key="1">
    <source>
        <dbReference type="SAM" id="MobiDB-lite"/>
    </source>
</evidence>
<organism evidence="3 4">
    <name type="scientific">Paractinoplanes globisporus</name>
    <dbReference type="NCBI Taxonomy" id="113565"/>
    <lineage>
        <taxon>Bacteria</taxon>
        <taxon>Bacillati</taxon>
        <taxon>Actinomycetota</taxon>
        <taxon>Actinomycetes</taxon>
        <taxon>Micromonosporales</taxon>
        <taxon>Micromonosporaceae</taxon>
        <taxon>Paractinoplanes</taxon>
    </lineage>
</organism>